<comment type="caution">
    <text evidence="1">The sequence shown here is derived from an EMBL/GenBank/DDBJ whole genome shotgun (WGS) entry which is preliminary data.</text>
</comment>
<dbReference type="RefSeq" id="WP_380656325.1">
    <property type="nucleotide sequence ID" value="NZ_JBHRVQ010000001.1"/>
</dbReference>
<proteinExistence type="predicted"/>
<sequence>MIKIVIHLVDGTRIETDDRSGSPFNVEGDIGETLQAIKRNNAPISFQPGNMEPFTVEGKDLRSIEFVLDD</sequence>
<dbReference type="EMBL" id="JBHRVQ010000001">
    <property type="protein sequence ID" value="MFC3389332.1"/>
    <property type="molecule type" value="Genomic_DNA"/>
</dbReference>
<keyword evidence="2" id="KW-1185">Reference proteome</keyword>
<name>A0ABV7NAT2_9STAP</name>
<dbReference type="Proteomes" id="UP001595637">
    <property type="component" value="Unassembled WGS sequence"/>
</dbReference>
<evidence type="ECO:0000313" key="1">
    <source>
        <dbReference type="EMBL" id="MFC3389332.1"/>
    </source>
</evidence>
<accession>A0ABV7NAT2</accession>
<gene>
    <name evidence="1" type="ORF">ACFOEO_12145</name>
</gene>
<reference evidence="2" key="1">
    <citation type="journal article" date="2019" name="Int. J. Syst. Evol. Microbiol.">
        <title>The Global Catalogue of Microorganisms (GCM) 10K type strain sequencing project: providing services to taxonomists for standard genome sequencing and annotation.</title>
        <authorList>
            <consortium name="The Broad Institute Genomics Platform"/>
            <consortium name="The Broad Institute Genome Sequencing Center for Infectious Disease"/>
            <person name="Wu L."/>
            <person name="Ma J."/>
        </authorList>
    </citation>
    <scope>NUCLEOTIDE SEQUENCE [LARGE SCALE GENOMIC DNA]</scope>
    <source>
        <strain evidence="2">CCM 7756</strain>
    </source>
</reference>
<organism evidence="1 2">
    <name type="scientific">Salinicoccus sesuvii</name>
    <dbReference type="NCBI Taxonomy" id="868281"/>
    <lineage>
        <taxon>Bacteria</taxon>
        <taxon>Bacillati</taxon>
        <taxon>Bacillota</taxon>
        <taxon>Bacilli</taxon>
        <taxon>Bacillales</taxon>
        <taxon>Staphylococcaceae</taxon>
        <taxon>Salinicoccus</taxon>
    </lineage>
</organism>
<evidence type="ECO:0000313" key="2">
    <source>
        <dbReference type="Proteomes" id="UP001595637"/>
    </source>
</evidence>
<protein>
    <recommendedName>
        <fullName evidence="3">DUF2922 family protein</fullName>
    </recommendedName>
</protein>
<evidence type="ECO:0008006" key="3">
    <source>
        <dbReference type="Google" id="ProtNLM"/>
    </source>
</evidence>